<name>A0A2T1A0K9_9ACTN</name>
<protein>
    <submittedName>
        <fullName evidence="2">Uncharacterized protein</fullName>
    </submittedName>
</protein>
<keyword evidence="3" id="KW-1185">Reference proteome</keyword>
<comment type="caution">
    <text evidence="2">The sequence shown here is derived from an EMBL/GenBank/DDBJ whole genome shotgun (WGS) entry which is preliminary data.</text>
</comment>
<reference evidence="2 3" key="1">
    <citation type="submission" date="2018-03" db="EMBL/GenBank/DDBJ databases">
        <title>Genomic Encyclopedia of Archaeal and Bacterial Type Strains, Phase II (KMG-II): from individual species to whole genera.</title>
        <authorList>
            <person name="Goeker M."/>
        </authorList>
    </citation>
    <scope>NUCLEOTIDE SEQUENCE [LARGE SCALE GENOMIC DNA]</scope>
    <source>
        <strain evidence="2 3">DSM 100065</strain>
    </source>
</reference>
<dbReference type="AlphaFoldDB" id="A0A2T1A0K9"/>
<feature type="transmembrane region" description="Helical" evidence="1">
    <location>
        <begin position="6"/>
        <end position="26"/>
    </location>
</feature>
<evidence type="ECO:0000313" key="2">
    <source>
        <dbReference type="EMBL" id="PRZ42141.1"/>
    </source>
</evidence>
<keyword evidence="1" id="KW-1133">Transmembrane helix</keyword>
<organism evidence="2 3">
    <name type="scientific">Antricoccus suffuscus</name>
    <dbReference type="NCBI Taxonomy" id="1629062"/>
    <lineage>
        <taxon>Bacteria</taxon>
        <taxon>Bacillati</taxon>
        <taxon>Actinomycetota</taxon>
        <taxon>Actinomycetes</taxon>
        <taxon>Geodermatophilales</taxon>
        <taxon>Antricoccaceae</taxon>
        <taxon>Antricoccus</taxon>
    </lineage>
</organism>
<dbReference type="Proteomes" id="UP000237752">
    <property type="component" value="Unassembled WGS sequence"/>
</dbReference>
<keyword evidence="1" id="KW-0472">Membrane</keyword>
<accession>A0A2T1A0K9</accession>
<proteinExistence type="predicted"/>
<evidence type="ECO:0000256" key="1">
    <source>
        <dbReference type="SAM" id="Phobius"/>
    </source>
</evidence>
<dbReference type="RefSeq" id="WP_106348653.1">
    <property type="nucleotide sequence ID" value="NZ_PVUE01000006.1"/>
</dbReference>
<dbReference type="EMBL" id="PVUE01000006">
    <property type="protein sequence ID" value="PRZ42141.1"/>
    <property type="molecule type" value="Genomic_DNA"/>
</dbReference>
<evidence type="ECO:0000313" key="3">
    <source>
        <dbReference type="Proteomes" id="UP000237752"/>
    </source>
</evidence>
<gene>
    <name evidence="2" type="ORF">CLV47_10611</name>
</gene>
<keyword evidence="1" id="KW-0812">Transmembrane</keyword>
<sequence length="91" mass="9807">MVLWICIAVVVVALIVLAILVFDVLGHLKRLQKAVKVAQDDTAPYVAVLMSLANVARPTVAKHQTVNESHLDVLAGHTANEHTGRTLETTS</sequence>